<evidence type="ECO:0000313" key="4">
    <source>
        <dbReference type="Proteomes" id="UP000198282"/>
    </source>
</evidence>
<dbReference type="Proteomes" id="UP000198282">
    <property type="component" value="Unassembled WGS sequence"/>
</dbReference>
<feature type="domain" description="DUF305" evidence="2">
    <location>
        <begin position="61"/>
        <end position="207"/>
    </location>
</feature>
<dbReference type="PROSITE" id="PS51257">
    <property type="entry name" value="PROKAR_LIPOPROTEIN"/>
    <property type="match status" value="1"/>
</dbReference>
<sequence length="210" mass="21888">MTTHRSRTRSAAIAAAAAVTAAAVLAACGGETVLSRGSGDIVAVAVRATPPPSSSAHNAADVSFAQQMIPHHRQAVAMAELAAGRAFSPEVKALATRIKAEQGPEIGTMSGWLRSWGERVPGDVPKMDHPGHEMPGMMSAEEMDRLSKASGKTFDTMFLQMMITHHRGAVAMAGTERSTGSYPPAKDLAEAIIASQNKEIGQMESLLGAG</sequence>
<dbReference type="OrthoDB" id="26872at2"/>
<dbReference type="EMBL" id="FZOD01000001">
    <property type="protein sequence ID" value="SNR92771.1"/>
    <property type="molecule type" value="Genomic_DNA"/>
</dbReference>
<dbReference type="AlphaFoldDB" id="A0A239ABQ9"/>
<evidence type="ECO:0000259" key="2">
    <source>
        <dbReference type="Pfam" id="PF03713"/>
    </source>
</evidence>
<feature type="chain" id="PRO_5012398894" evidence="1">
    <location>
        <begin position="27"/>
        <end position="210"/>
    </location>
</feature>
<proteinExistence type="predicted"/>
<dbReference type="Gene3D" id="1.20.1260.10">
    <property type="match status" value="1"/>
</dbReference>
<gene>
    <name evidence="3" type="ORF">SAMN05216276_1001263</name>
</gene>
<organism evidence="3 4">
    <name type="scientific">Streptosporangium subroseum</name>
    <dbReference type="NCBI Taxonomy" id="106412"/>
    <lineage>
        <taxon>Bacteria</taxon>
        <taxon>Bacillati</taxon>
        <taxon>Actinomycetota</taxon>
        <taxon>Actinomycetes</taxon>
        <taxon>Streptosporangiales</taxon>
        <taxon>Streptosporangiaceae</taxon>
        <taxon>Streptosporangium</taxon>
    </lineage>
</organism>
<evidence type="ECO:0000313" key="3">
    <source>
        <dbReference type="EMBL" id="SNR92771.1"/>
    </source>
</evidence>
<keyword evidence="4" id="KW-1185">Reference proteome</keyword>
<feature type="signal peptide" evidence="1">
    <location>
        <begin position="1"/>
        <end position="26"/>
    </location>
</feature>
<dbReference type="InterPro" id="IPR005183">
    <property type="entry name" value="DUF305_CopM-like"/>
</dbReference>
<dbReference type="PANTHER" id="PTHR36933">
    <property type="entry name" value="SLL0788 PROTEIN"/>
    <property type="match status" value="1"/>
</dbReference>
<accession>A0A239ABQ9</accession>
<name>A0A239ABQ9_9ACTN</name>
<protein>
    <submittedName>
        <fullName evidence="3">Uncharacterized conserved protein, DUF305 family</fullName>
    </submittedName>
</protein>
<dbReference type="InterPro" id="IPR012347">
    <property type="entry name" value="Ferritin-like"/>
</dbReference>
<reference evidence="3 4" key="1">
    <citation type="submission" date="2017-06" db="EMBL/GenBank/DDBJ databases">
        <authorList>
            <person name="Kim H.J."/>
            <person name="Triplett B.A."/>
        </authorList>
    </citation>
    <scope>NUCLEOTIDE SEQUENCE [LARGE SCALE GENOMIC DNA]</scope>
    <source>
        <strain evidence="3 4">CGMCC 4.2132</strain>
    </source>
</reference>
<dbReference type="RefSeq" id="WP_089205246.1">
    <property type="nucleotide sequence ID" value="NZ_FZOD01000001.1"/>
</dbReference>
<evidence type="ECO:0000256" key="1">
    <source>
        <dbReference type="SAM" id="SignalP"/>
    </source>
</evidence>
<keyword evidence="1" id="KW-0732">Signal</keyword>
<dbReference type="PANTHER" id="PTHR36933:SF1">
    <property type="entry name" value="SLL0788 PROTEIN"/>
    <property type="match status" value="1"/>
</dbReference>
<dbReference type="Pfam" id="PF03713">
    <property type="entry name" value="DUF305"/>
    <property type="match status" value="1"/>
</dbReference>